<protein>
    <recommendedName>
        <fullName evidence="6">Fe2OG dioxygenase domain-containing protein</fullName>
    </recommendedName>
</protein>
<evidence type="ECO:0000259" key="3">
    <source>
        <dbReference type="Pfam" id="PF14226"/>
    </source>
</evidence>
<proteinExistence type="predicted"/>
<reference evidence="4 5" key="1">
    <citation type="submission" date="2019-09" db="EMBL/GenBank/DDBJ databases">
        <authorList>
            <person name="Chen X.-Y."/>
        </authorList>
    </citation>
    <scope>NUCLEOTIDE SEQUENCE [LARGE SCALE GENOMIC DNA]</scope>
    <source>
        <strain evidence="4 5">NY5</strain>
    </source>
</reference>
<dbReference type="InterPro" id="IPR027443">
    <property type="entry name" value="IPNS-like_sf"/>
</dbReference>
<dbReference type="InterPro" id="IPR050231">
    <property type="entry name" value="Iron_ascorbate_oxido_reductase"/>
</dbReference>
<dbReference type="Proteomes" id="UP000323708">
    <property type="component" value="Unassembled WGS sequence"/>
</dbReference>
<dbReference type="SUPFAM" id="SSF51197">
    <property type="entry name" value="Clavaminate synthase-like"/>
    <property type="match status" value="1"/>
</dbReference>
<gene>
    <name evidence="4" type="ORF">F0M18_10340</name>
</gene>
<dbReference type="Pfam" id="PF14226">
    <property type="entry name" value="DIOX_N"/>
    <property type="match status" value="1"/>
</dbReference>
<evidence type="ECO:0000313" key="4">
    <source>
        <dbReference type="EMBL" id="KAA1191916.1"/>
    </source>
</evidence>
<evidence type="ECO:0000259" key="2">
    <source>
        <dbReference type="Pfam" id="PF03171"/>
    </source>
</evidence>
<evidence type="ECO:0000256" key="1">
    <source>
        <dbReference type="ARBA" id="ARBA00001954"/>
    </source>
</evidence>
<dbReference type="AlphaFoldDB" id="A0A5B0WY10"/>
<accession>A0A5B0WY10</accession>
<sequence>MLALRQCVGRRTMQSQAVPTLDFTRRGETGWLDTLDAACREWGCFQLSNHPLGAQLCRSVLSGMQQFFALPHQDKLDIERTAANPWGFYDRELTKNVRDWKQILDIGPASAQGPFSGAQTRWPAQLPGFRATMEAHFAANQALALTLLADIGECLGVPRGKLESEFGEGHSSFLRLNYYPPCGEPDRHLGISHHTDAGALTVLLPDAQPGLQFFRAGQWHTVLAEPGALIINIGDIVQVWSNDRYRAPLHRVLANAAHSRYSAPFFLNPGYDTVYAPLPGALQGAAPHYRPINWGEFRAGRAAGDYADAGTEIQISDFRL</sequence>
<evidence type="ECO:0000313" key="5">
    <source>
        <dbReference type="Proteomes" id="UP000323708"/>
    </source>
</evidence>
<organism evidence="4 5">
    <name type="scientific">Pseudohalioglobus sediminis</name>
    <dbReference type="NCBI Taxonomy" id="2606449"/>
    <lineage>
        <taxon>Bacteria</taxon>
        <taxon>Pseudomonadati</taxon>
        <taxon>Pseudomonadota</taxon>
        <taxon>Gammaproteobacteria</taxon>
        <taxon>Cellvibrionales</taxon>
        <taxon>Halieaceae</taxon>
        <taxon>Pseudohalioglobus</taxon>
    </lineage>
</organism>
<feature type="domain" description="Non-haem dioxygenase N-terminal" evidence="3">
    <location>
        <begin position="18"/>
        <end position="127"/>
    </location>
</feature>
<dbReference type="PANTHER" id="PTHR47990">
    <property type="entry name" value="2-OXOGLUTARATE (2OG) AND FE(II)-DEPENDENT OXYGENASE SUPERFAMILY PROTEIN-RELATED"/>
    <property type="match status" value="1"/>
</dbReference>
<dbReference type="Gene3D" id="2.60.120.330">
    <property type="entry name" value="B-lactam Antibiotic, Isopenicillin N Synthase, Chain"/>
    <property type="match status" value="1"/>
</dbReference>
<name>A0A5B0WY10_9GAMM</name>
<comment type="cofactor">
    <cofactor evidence="1">
        <name>Fe(2+)</name>
        <dbReference type="ChEBI" id="CHEBI:29033"/>
    </cofactor>
</comment>
<dbReference type="Pfam" id="PF03171">
    <property type="entry name" value="2OG-FeII_Oxy"/>
    <property type="match status" value="1"/>
</dbReference>
<keyword evidence="5" id="KW-1185">Reference proteome</keyword>
<dbReference type="FunFam" id="2.60.120.330:FF:000012">
    <property type="entry name" value="Gibberellin 20 oxidase 1"/>
    <property type="match status" value="1"/>
</dbReference>
<dbReference type="InterPro" id="IPR044861">
    <property type="entry name" value="IPNS-like_FE2OG_OXY"/>
</dbReference>
<dbReference type="InterPro" id="IPR026992">
    <property type="entry name" value="DIOX_N"/>
</dbReference>
<evidence type="ECO:0008006" key="6">
    <source>
        <dbReference type="Google" id="ProtNLM"/>
    </source>
</evidence>
<feature type="domain" description="Isopenicillin N synthase-like Fe(2+) 2OG dioxygenase" evidence="2">
    <location>
        <begin position="172"/>
        <end position="269"/>
    </location>
</feature>
<dbReference type="EMBL" id="VTUX01000004">
    <property type="protein sequence ID" value="KAA1191916.1"/>
    <property type="molecule type" value="Genomic_DNA"/>
</dbReference>
<comment type="caution">
    <text evidence="4">The sequence shown here is derived from an EMBL/GenBank/DDBJ whole genome shotgun (WGS) entry which is preliminary data.</text>
</comment>